<dbReference type="Proteomes" id="UP000002036">
    <property type="component" value="Chromosome H"/>
</dbReference>
<dbReference type="InParanoid" id="C5E3H4"/>
<name>C5E3H4_LACTC</name>
<feature type="compositionally biased region" description="Low complexity" evidence="1">
    <location>
        <begin position="134"/>
        <end position="149"/>
    </location>
</feature>
<accession>C5E3H4</accession>
<feature type="compositionally biased region" description="Low complexity" evidence="1">
    <location>
        <begin position="1"/>
        <end position="13"/>
    </location>
</feature>
<dbReference type="FunCoup" id="C5E3H4">
    <property type="interactions" value="100"/>
</dbReference>
<dbReference type="EMBL" id="CU928180">
    <property type="protein sequence ID" value="CAR30585.1"/>
    <property type="molecule type" value="Genomic_DNA"/>
</dbReference>
<dbReference type="KEGG" id="lth:KLTH0H13596g"/>
<sequence length="201" mass="22853">MSGNTDSGYSSSSEDFTKLEEAPKYRETPDLLNFGSSETSDKTKRANPLLRRRSTNYSDALEIERRLPAAVANDLSIIEGRGTKPMNEQFFKRDLQEKSENLRDGDAFYRYDCAQAGPKFVSAQDSSRDLDLMSQSQSQPRSQPRSQRPVNTNGITFCGEGNKSDVVDQSSSQRPSLYQRSSSKFEDYKKDIYDRLHLFNE</sequence>
<dbReference type="GeneID" id="8294808"/>
<keyword evidence="3" id="KW-1185">Reference proteome</keyword>
<feature type="region of interest" description="Disordered" evidence="1">
    <location>
        <begin position="1"/>
        <end position="57"/>
    </location>
</feature>
<organism evidence="2 3">
    <name type="scientific">Lachancea thermotolerans (strain ATCC 56472 / CBS 6340 / NRRL Y-8284)</name>
    <name type="common">Yeast</name>
    <name type="synonym">Kluyveromyces thermotolerans</name>
    <dbReference type="NCBI Taxonomy" id="559295"/>
    <lineage>
        <taxon>Eukaryota</taxon>
        <taxon>Fungi</taxon>
        <taxon>Dikarya</taxon>
        <taxon>Ascomycota</taxon>
        <taxon>Saccharomycotina</taxon>
        <taxon>Saccharomycetes</taxon>
        <taxon>Saccharomycetales</taxon>
        <taxon>Saccharomycetaceae</taxon>
        <taxon>Lachancea</taxon>
    </lineage>
</organism>
<feature type="compositionally biased region" description="Polar residues" evidence="1">
    <location>
        <begin position="167"/>
        <end position="182"/>
    </location>
</feature>
<feature type="compositionally biased region" description="Basic and acidic residues" evidence="1">
    <location>
        <begin position="15"/>
        <end position="29"/>
    </location>
</feature>
<protein>
    <submittedName>
        <fullName evidence="2">KLTH0H13596p</fullName>
    </submittedName>
</protein>
<dbReference type="AlphaFoldDB" id="C5E3H4"/>
<gene>
    <name evidence="2" type="ordered locus">KLTH0H13596g</name>
</gene>
<reference evidence="2 3" key="1">
    <citation type="journal article" date="2009" name="Genome Res.">
        <title>Comparative genomics of protoploid Saccharomycetaceae.</title>
        <authorList>
            <consortium name="The Genolevures Consortium"/>
            <person name="Souciet J.-L."/>
            <person name="Dujon B."/>
            <person name="Gaillardin C."/>
            <person name="Johnston M."/>
            <person name="Baret P.V."/>
            <person name="Cliften P."/>
            <person name="Sherman D.J."/>
            <person name="Weissenbach J."/>
            <person name="Westhof E."/>
            <person name="Wincker P."/>
            <person name="Jubin C."/>
            <person name="Poulain J."/>
            <person name="Barbe V."/>
            <person name="Segurens B."/>
            <person name="Artiguenave F."/>
            <person name="Anthouard V."/>
            <person name="Vacherie B."/>
            <person name="Val M.-E."/>
            <person name="Fulton R.S."/>
            <person name="Minx P."/>
            <person name="Wilson R."/>
            <person name="Durrens P."/>
            <person name="Jean G."/>
            <person name="Marck C."/>
            <person name="Martin T."/>
            <person name="Nikolski M."/>
            <person name="Rolland T."/>
            <person name="Seret M.-L."/>
            <person name="Casaregola S."/>
            <person name="Despons L."/>
            <person name="Fairhead C."/>
            <person name="Fischer G."/>
            <person name="Lafontaine I."/>
            <person name="Leh V."/>
            <person name="Lemaire M."/>
            <person name="de Montigny J."/>
            <person name="Neuveglise C."/>
            <person name="Thierry A."/>
            <person name="Blanc-Lenfle I."/>
            <person name="Bleykasten C."/>
            <person name="Diffels J."/>
            <person name="Fritsch E."/>
            <person name="Frangeul L."/>
            <person name="Goeffon A."/>
            <person name="Jauniaux N."/>
            <person name="Kachouri-Lafond R."/>
            <person name="Payen C."/>
            <person name="Potier S."/>
            <person name="Pribylova L."/>
            <person name="Ozanne C."/>
            <person name="Richard G.-F."/>
            <person name="Sacerdot C."/>
            <person name="Straub M.-L."/>
            <person name="Talla E."/>
        </authorList>
    </citation>
    <scope>NUCLEOTIDE SEQUENCE [LARGE SCALE GENOMIC DNA]</scope>
    <source>
        <strain evidence="3">ATCC 56472 / CBS 6340 / NRRL Y-8284</strain>
    </source>
</reference>
<evidence type="ECO:0000313" key="3">
    <source>
        <dbReference type="Proteomes" id="UP000002036"/>
    </source>
</evidence>
<dbReference type="OMA" id="CQNTHPE"/>
<dbReference type="RefSeq" id="XP_002556447.1">
    <property type="nucleotide sequence ID" value="XM_002556401.1"/>
</dbReference>
<dbReference type="HOGENOM" id="CLU_1461558_0_0_1"/>
<evidence type="ECO:0000256" key="1">
    <source>
        <dbReference type="SAM" id="MobiDB-lite"/>
    </source>
</evidence>
<dbReference type="OrthoDB" id="4058540at2759"/>
<proteinExistence type="predicted"/>
<evidence type="ECO:0000313" key="2">
    <source>
        <dbReference type="EMBL" id="CAR30585.1"/>
    </source>
</evidence>
<feature type="region of interest" description="Disordered" evidence="1">
    <location>
        <begin position="123"/>
        <end position="182"/>
    </location>
</feature>